<feature type="compositionally biased region" description="Basic residues" evidence="9">
    <location>
        <begin position="860"/>
        <end position="870"/>
    </location>
</feature>
<feature type="compositionally biased region" description="Basic and acidic residues" evidence="9">
    <location>
        <begin position="506"/>
        <end position="525"/>
    </location>
</feature>
<evidence type="ECO:0000313" key="13">
    <source>
        <dbReference type="EMBL" id="KAJ1645210.1"/>
    </source>
</evidence>
<proteinExistence type="inferred from homology"/>
<comment type="subcellular location">
    <subcellularLocation>
        <location evidence="1 8">Nucleus</location>
        <location evidence="1 8">Nucleolus</location>
    </subcellularLocation>
</comment>
<dbReference type="GO" id="GO:0016435">
    <property type="term" value="F:rRNA (guanine) methyltransferase activity"/>
    <property type="evidence" value="ECO:0007669"/>
    <property type="project" value="TreeGrafter"/>
</dbReference>
<organism evidence="13 14">
    <name type="scientific">Coemansia asiatica</name>
    <dbReference type="NCBI Taxonomy" id="1052880"/>
    <lineage>
        <taxon>Eukaryota</taxon>
        <taxon>Fungi</taxon>
        <taxon>Fungi incertae sedis</taxon>
        <taxon>Zoopagomycota</taxon>
        <taxon>Kickxellomycotina</taxon>
        <taxon>Kickxellomycetes</taxon>
        <taxon>Kickxellales</taxon>
        <taxon>Kickxellaceae</taxon>
        <taxon>Coemansia</taxon>
    </lineage>
</organism>
<feature type="compositionally biased region" description="Acidic residues" evidence="9">
    <location>
        <begin position="526"/>
        <end position="555"/>
    </location>
</feature>
<feature type="coiled-coil region" evidence="8">
    <location>
        <begin position="765"/>
        <end position="792"/>
    </location>
</feature>
<dbReference type="PANTHER" id="PTHR10920">
    <property type="entry name" value="RIBOSOMAL RNA METHYLTRANSFERASE"/>
    <property type="match status" value="1"/>
</dbReference>
<dbReference type="HAMAP" id="MF_01547">
    <property type="entry name" value="RNA_methyltr_E"/>
    <property type="match status" value="1"/>
</dbReference>
<evidence type="ECO:0000256" key="1">
    <source>
        <dbReference type="ARBA" id="ARBA00004604"/>
    </source>
</evidence>
<dbReference type="FunFam" id="3.40.50.150:FF:000004">
    <property type="entry name" value="AdoMet-dependent rRNA methyltransferase SPB1"/>
    <property type="match status" value="1"/>
</dbReference>
<feature type="binding site" evidence="8">
    <location>
        <position position="58"/>
    </location>
    <ligand>
        <name>S-adenosyl-L-methionine</name>
        <dbReference type="ChEBI" id="CHEBI:59789"/>
    </ligand>
</feature>
<accession>A0A9W8CK93</accession>
<sequence length="870" mass="99015">MGYQKKTGKGRLDKYYHLAKEQGYRARSAFKLIQLNKKYNFLSSARTLIDLCAAPGGWLQVAQKYMPVKSLIIGVDLVPIKPIPNVITFAEDILTDKCRNRLRQEMKTWKADVVLHDGAPNVGSNWSHDAYSQTELVLMSLKLATEFLNKGGTFVTKVFRSKDYNSLIWVFNQLFRRVEATKPPSSRNVSAEIFVVCQDYIAPKKIDPRFLDAKYVFEDLLLNKAQTSTDIFAPETKKNRRQREGYEDGDYTLYKKIDVMEFVKSRDPAGTLGGANEMAFTSEEAIEIAKLPETTEDILLSCKDLRLLGKKDFRRLMKWRAGLRERYNLEKAEEQPKIDENAGGEDGSDIEGELDALATEEVKKLKKERKRQNAKRQRQLIKMQLNMVTPTDIGMEQDGGDPLFRTDKIVDSNGNKVLKEINNADMATVEPDVDFADEELVELGSRPIEPKRARDAAADNDDAVDSDEERRLIEIESQMDEMYSEYMDHKRERDAQFDIKRKRAAEEEFRGFSDDEKAQRNRPGSDDSDTDSETESAAETDQEMSDDDDDGDDDEIRSMMRKAKKTKKQGPLSAAQDVKLAGRAALWFDQPVFKGVGSVNLDDITDDEEEVDGNENGKSADGARVDQSAGKRKRSALDADDEGDVEMASDDDDESDFDADSGDEDEGDPNNVELNDEERQADYDLATPEAMTMVRDLANRKTTKEELIDKHFNRYTFNDIKDLPEWFVDDEQQHNKPTLPVSKEAVRMLREKLKALDARPIKKVAEAKARKKMRASKRIEKVQKKAESVIANEDMTEAEKARNIDRMIKRATKAKPKEKVTVVVARHGNRAVQGRPKGVKGKYKMVDPRMKKDLRAQKARDKRSKKGGRR</sequence>
<dbReference type="InterPro" id="IPR024576">
    <property type="entry name" value="rRNA_MeTfrase_Spb1_DUF3381"/>
</dbReference>
<feature type="region of interest" description="Disordered" evidence="9">
    <location>
        <begin position="826"/>
        <end position="870"/>
    </location>
</feature>
<feature type="compositionally biased region" description="Basic and acidic residues" evidence="9">
    <location>
        <begin position="448"/>
        <end position="457"/>
    </location>
</feature>
<dbReference type="Pfam" id="PF01728">
    <property type="entry name" value="FtsJ"/>
    <property type="match status" value="1"/>
</dbReference>
<dbReference type="PANTHER" id="PTHR10920:SF13">
    <property type="entry name" value="PRE-RRNA 2'-O-RIBOSE RNA METHYLTRANSFERASE FTSJ3"/>
    <property type="match status" value="1"/>
</dbReference>
<dbReference type="Pfam" id="PF07780">
    <property type="entry name" value="Spb1_C"/>
    <property type="match status" value="1"/>
</dbReference>
<feature type="region of interest" description="Disordered" evidence="9">
    <location>
        <begin position="446"/>
        <end position="472"/>
    </location>
</feature>
<feature type="region of interest" description="Disordered" evidence="9">
    <location>
        <begin position="506"/>
        <end position="574"/>
    </location>
</feature>
<evidence type="ECO:0000259" key="10">
    <source>
        <dbReference type="Pfam" id="PF01728"/>
    </source>
</evidence>
<feature type="compositionally biased region" description="Acidic residues" evidence="9">
    <location>
        <begin position="458"/>
        <end position="467"/>
    </location>
</feature>
<dbReference type="InterPro" id="IPR002877">
    <property type="entry name" value="RNA_MeTrfase_FtsJ_dom"/>
</dbReference>
<dbReference type="GO" id="GO:0008650">
    <property type="term" value="F:rRNA (uridine-2'-O-)-methyltransferase activity"/>
    <property type="evidence" value="ECO:0007669"/>
    <property type="project" value="TreeGrafter"/>
</dbReference>
<name>A0A9W8CK93_9FUNG</name>
<evidence type="ECO:0000259" key="12">
    <source>
        <dbReference type="Pfam" id="PF11861"/>
    </source>
</evidence>
<feature type="compositionally biased region" description="Acidic residues" evidence="9">
    <location>
        <begin position="638"/>
        <end position="668"/>
    </location>
</feature>
<dbReference type="InterPro" id="IPR050082">
    <property type="entry name" value="RNA_methyltr_RlmE"/>
</dbReference>
<feature type="domain" description="Ribosomal RNA methyltransferase FtsJ" evidence="10">
    <location>
        <begin position="24"/>
        <end position="200"/>
    </location>
</feature>
<dbReference type="HAMAP" id="MF_03163">
    <property type="entry name" value="RNA_methyltr_E_SPB1"/>
    <property type="match status" value="1"/>
</dbReference>
<dbReference type="AlphaFoldDB" id="A0A9W8CK93"/>
<comment type="caution">
    <text evidence="13">The sequence shown here is derived from an EMBL/GenBank/DDBJ whole genome shotgun (WGS) entry which is preliminary data.</text>
</comment>
<dbReference type="InterPro" id="IPR015507">
    <property type="entry name" value="rRNA-MeTfrase_E"/>
</dbReference>
<dbReference type="GO" id="GO:0000466">
    <property type="term" value="P:maturation of 5.8S rRNA from tricistronic rRNA transcript (SSU-rRNA, 5.8S rRNA, LSU-rRNA)"/>
    <property type="evidence" value="ECO:0007669"/>
    <property type="project" value="TreeGrafter"/>
</dbReference>
<feature type="binding site" evidence="8">
    <location>
        <position position="92"/>
    </location>
    <ligand>
        <name>S-adenosyl-L-methionine</name>
        <dbReference type="ChEBI" id="CHEBI:59789"/>
    </ligand>
</feature>
<protein>
    <submittedName>
        <fullName evidence="13">AdoMet-dependent rRNA methyltransferase spb1</fullName>
    </submittedName>
</protein>
<dbReference type="GO" id="GO:0000463">
    <property type="term" value="P:maturation of LSU-rRNA from tricistronic rRNA transcript (SSU-rRNA, 5.8S rRNA, LSU-rRNA)"/>
    <property type="evidence" value="ECO:0007669"/>
    <property type="project" value="TreeGrafter"/>
</dbReference>
<reference evidence="13" key="1">
    <citation type="submission" date="2022-07" db="EMBL/GenBank/DDBJ databases">
        <title>Phylogenomic reconstructions and comparative analyses of Kickxellomycotina fungi.</title>
        <authorList>
            <person name="Reynolds N.K."/>
            <person name="Stajich J.E."/>
            <person name="Barry K."/>
            <person name="Grigoriev I.V."/>
            <person name="Crous P."/>
            <person name="Smith M.E."/>
        </authorList>
    </citation>
    <scope>NUCLEOTIDE SEQUENCE</scope>
    <source>
        <strain evidence="13">NBRC 105413</strain>
    </source>
</reference>
<comment type="similarity">
    <text evidence="8">Belongs to the class I-like SAM-binding methyltransferase superfamily. RNA methyltransferase RlmE family. SPB1 subfamily.</text>
</comment>
<evidence type="ECO:0000256" key="3">
    <source>
        <dbReference type="ARBA" id="ARBA00022552"/>
    </source>
</evidence>
<dbReference type="InterPro" id="IPR012920">
    <property type="entry name" value="rRNA_MeTfrase_SPB1-like_C"/>
</dbReference>
<evidence type="ECO:0000256" key="4">
    <source>
        <dbReference type="ARBA" id="ARBA00022603"/>
    </source>
</evidence>
<keyword evidence="6 8" id="KW-0949">S-adenosyl-L-methionine</keyword>
<evidence type="ECO:0000313" key="14">
    <source>
        <dbReference type="Proteomes" id="UP001145021"/>
    </source>
</evidence>
<keyword evidence="2 8" id="KW-0690">Ribosome biogenesis</keyword>
<feature type="binding site" evidence="8">
    <location>
        <position position="56"/>
    </location>
    <ligand>
        <name>S-adenosyl-L-methionine</name>
        <dbReference type="ChEBI" id="CHEBI:59789"/>
    </ligand>
</feature>
<dbReference type="Gene3D" id="3.40.50.150">
    <property type="entry name" value="Vaccinia Virus protein VP39"/>
    <property type="match status" value="1"/>
</dbReference>
<keyword evidence="3 8" id="KW-0698">rRNA processing</keyword>
<feature type="active site" description="Proton acceptor" evidence="8">
    <location>
        <position position="157"/>
    </location>
</feature>
<evidence type="ECO:0000256" key="8">
    <source>
        <dbReference type="HAMAP-Rule" id="MF_03163"/>
    </source>
</evidence>
<evidence type="ECO:0000259" key="11">
    <source>
        <dbReference type="Pfam" id="PF07780"/>
    </source>
</evidence>
<dbReference type="EMBL" id="JANBOH010000118">
    <property type="protein sequence ID" value="KAJ1645210.1"/>
    <property type="molecule type" value="Genomic_DNA"/>
</dbReference>
<keyword evidence="8" id="KW-0175">Coiled coil</keyword>
<feature type="domain" description="DUF3381" evidence="12">
    <location>
        <begin position="237"/>
        <end position="381"/>
    </location>
</feature>
<feature type="binding site" evidence="8">
    <location>
        <position position="117"/>
    </location>
    <ligand>
        <name>S-adenosyl-L-methionine</name>
        <dbReference type="ChEBI" id="CHEBI:59789"/>
    </ligand>
</feature>
<dbReference type="InterPro" id="IPR029063">
    <property type="entry name" value="SAM-dependent_MTases_sf"/>
</dbReference>
<keyword evidence="5 8" id="KW-0808">Transferase</keyword>
<feature type="region of interest" description="Disordered" evidence="9">
    <location>
        <begin position="591"/>
        <end position="688"/>
    </location>
</feature>
<evidence type="ECO:0000256" key="6">
    <source>
        <dbReference type="ARBA" id="ARBA00022691"/>
    </source>
</evidence>
<evidence type="ECO:0000256" key="7">
    <source>
        <dbReference type="ARBA" id="ARBA00023242"/>
    </source>
</evidence>
<evidence type="ECO:0000256" key="9">
    <source>
        <dbReference type="SAM" id="MobiDB-lite"/>
    </source>
</evidence>
<evidence type="ECO:0000256" key="5">
    <source>
        <dbReference type="ARBA" id="ARBA00022679"/>
    </source>
</evidence>
<dbReference type="InterPro" id="IPR028589">
    <property type="entry name" value="SPB1-like"/>
</dbReference>
<feature type="binding site" evidence="8">
    <location>
        <position position="76"/>
    </location>
    <ligand>
        <name>S-adenosyl-L-methionine</name>
        <dbReference type="ChEBI" id="CHEBI:59789"/>
    </ligand>
</feature>
<keyword evidence="14" id="KW-1185">Reference proteome</keyword>
<dbReference type="Pfam" id="PF11861">
    <property type="entry name" value="DUF3381"/>
    <property type="match status" value="1"/>
</dbReference>
<keyword evidence="4 8" id="KW-0489">Methyltransferase</keyword>
<dbReference type="GO" id="GO:0030687">
    <property type="term" value="C:preribosome, large subunit precursor"/>
    <property type="evidence" value="ECO:0007669"/>
    <property type="project" value="TreeGrafter"/>
</dbReference>
<gene>
    <name evidence="13" type="primary">SPB1</name>
    <name evidence="13" type="ORF">LPJ64_003179</name>
</gene>
<feature type="coiled-coil region" evidence="8">
    <location>
        <begin position="355"/>
        <end position="382"/>
    </location>
</feature>
<feature type="domain" description="Ribosomal RNA methyltransferase SPB1-like C-terminal" evidence="11">
    <location>
        <begin position="651"/>
        <end position="862"/>
    </location>
</feature>
<feature type="compositionally biased region" description="Basic and acidic residues" evidence="9">
    <location>
        <begin position="844"/>
        <end position="859"/>
    </location>
</feature>
<dbReference type="GO" id="GO:0005730">
    <property type="term" value="C:nucleolus"/>
    <property type="evidence" value="ECO:0007669"/>
    <property type="project" value="UniProtKB-SubCell"/>
</dbReference>
<dbReference type="SUPFAM" id="SSF53335">
    <property type="entry name" value="S-adenosyl-L-methionine-dependent methyltransferases"/>
    <property type="match status" value="1"/>
</dbReference>
<keyword evidence="7 8" id="KW-0539">Nucleus</keyword>
<feature type="compositionally biased region" description="Acidic residues" evidence="9">
    <location>
        <begin position="603"/>
        <end position="613"/>
    </location>
</feature>
<feature type="compositionally biased region" description="Basic residues" evidence="9">
    <location>
        <begin position="559"/>
        <end position="568"/>
    </location>
</feature>
<evidence type="ECO:0000256" key="2">
    <source>
        <dbReference type="ARBA" id="ARBA00022517"/>
    </source>
</evidence>
<dbReference type="Proteomes" id="UP001145021">
    <property type="component" value="Unassembled WGS sequence"/>
</dbReference>